<organism evidence="6 7">
    <name type="scientific">Alloacidobacterium dinghuense</name>
    <dbReference type="NCBI Taxonomy" id="2763107"/>
    <lineage>
        <taxon>Bacteria</taxon>
        <taxon>Pseudomonadati</taxon>
        <taxon>Acidobacteriota</taxon>
        <taxon>Terriglobia</taxon>
        <taxon>Terriglobales</taxon>
        <taxon>Acidobacteriaceae</taxon>
        <taxon>Alloacidobacterium</taxon>
    </lineage>
</organism>
<dbReference type="SMART" id="SM00642">
    <property type="entry name" value="Aamy"/>
    <property type="match status" value="1"/>
</dbReference>
<dbReference type="Pfam" id="PF00128">
    <property type="entry name" value="Alpha-amylase"/>
    <property type="match status" value="2"/>
</dbReference>
<dbReference type="Proteomes" id="UP000515312">
    <property type="component" value="Chromosome"/>
</dbReference>
<dbReference type="PANTHER" id="PTHR43002">
    <property type="entry name" value="GLYCOGEN DEBRANCHING ENZYME"/>
    <property type="match status" value="1"/>
</dbReference>
<dbReference type="RefSeq" id="WP_186744122.1">
    <property type="nucleotide sequence ID" value="NZ_CP060394.1"/>
</dbReference>
<dbReference type="InterPro" id="IPR014756">
    <property type="entry name" value="Ig_E-set"/>
</dbReference>
<name>A0A7G8BKF4_9BACT</name>
<dbReference type="InterPro" id="IPR017853">
    <property type="entry name" value="GH"/>
</dbReference>
<dbReference type="InterPro" id="IPR004193">
    <property type="entry name" value="Glyco_hydro_13_N"/>
</dbReference>
<dbReference type="GO" id="GO:0004135">
    <property type="term" value="F:amylo-alpha-1,6-glucosidase activity"/>
    <property type="evidence" value="ECO:0007669"/>
    <property type="project" value="InterPro"/>
</dbReference>
<dbReference type="AlphaFoldDB" id="A0A7G8BKF4"/>
<dbReference type="InterPro" id="IPR044505">
    <property type="entry name" value="GlgX_Isoamylase_N_E_set"/>
</dbReference>
<keyword evidence="2" id="KW-0378">Hydrolase</keyword>
<gene>
    <name evidence="6" type="primary">glgX</name>
    <name evidence="6" type="ORF">H7849_03330</name>
</gene>
<dbReference type="CDD" id="cd02856">
    <property type="entry name" value="E_set_GDE_Isoamylase_N"/>
    <property type="match status" value="1"/>
</dbReference>
<evidence type="ECO:0000259" key="5">
    <source>
        <dbReference type="SMART" id="SM00642"/>
    </source>
</evidence>
<evidence type="ECO:0000313" key="6">
    <source>
        <dbReference type="EMBL" id="QNI33024.1"/>
    </source>
</evidence>
<dbReference type="SUPFAM" id="SSF81296">
    <property type="entry name" value="E set domains"/>
    <property type="match status" value="1"/>
</dbReference>
<dbReference type="Pfam" id="PF02922">
    <property type="entry name" value="CBM_48"/>
    <property type="match status" value="1"/>
</dbReference>
<dbReference type="Gene3D" id="2.60.40.10">
    <property type="entry name" value="Immunoglobulins"/>
    <property type="match status" value="1"/>
</dbReference>
<dbReference type="KEGG" id="adin:H7849_03330"/>
<dbReference type="InterPro" id="IPR006047">
    <property type="entry name" value="GH13_cat_dom"/>
</dbReference>
<feature type="domain" description="Glycosyl hydrolase family 13 catalytic" evidence="5">
    <location>
        <begin position="164"/>
        <end position="574"/>
    </location>
</feature>
<evidence type="ECO:0000313" key="7">
    <source>
        <dbReference type="Proteomes" id="UP000515312"/>
    </source>
</evidence>
<dbReference type="GO" id="GO:0005980">
    <property type="term" value="P:glycogen catabolic process"/>
    <property type="evidence" value="ECO:0007669"/>
    <property type="project" value="InterPro"/>
</dbReference>
<keyword evidence="3" id="KW-0326">Glycosidase</keyword>
<dbReference type="EMBL" id="CP060394">
    <property type="protein sequence ID" value="QNI33024.1"/>
    <property type="molecule type" value="Genomic_DNA"/>
</dbReference>
<dbReference type="NCBIfam" id="TIGR02100">
    <property type="entry name" value="glgX_debranch"/>
    <property type="match status" value="1"/>
</dbReference>
<feature type="compositionally biased region" description="Polar residues" evidence="4">
    <location>
        <begin position="475"/>
        <end position="490"/>
    </location>
</feature>
<dbReference type="InterPro" id="IPR013783">
    <property type="entry name" value="Ig-like_fold"/>
</dbReference>
<comment type="similarity">
    <text evidence="1">Belongs to the glycosyl hydrolase 13 family.</text>
</comment>
<feature type="region of interest" description="Disordered" evidence="4">
    <location>
        <begin position="470"/>
        <end position="495"/>
    </location>
</feature>
<dbReference type="Gene3D" id="2.60.40.1180">
    <property type="entry name" value="Golgi alpha-mannosidase II"/>
    <property type="match status" value="1"/>
</dbReference>
<accession>A0A7G8BKF4</accession>
<evidence type="ECO:0000256" key="2">
    <source>
        <dbReference type="ARBA" id="ARBA00022801"/>
    </source>
</evidence>
<protein>
    <submittedName>
        <fullName evidence="6">Glycogen debranching protein GlgX</fullName>
    </submittedName>
</protein>
<dbReference type="Gene3D" id="3.20.20.80">
    <property type="entry name" value="Glycosidases"/>
    <property type="match status" value="1"/>
</dbReference>
<dbReference type="InterPro" id="IPR011837">
    <property type="entry name" value="Glycogen_debranch_GlgX"/>
</dbReference>
<dbReference type="SUPFAM" id="SSF51445">
    <property type="entry name" value="(Trans)glycosidases"/>
    <property type="match status" value="1"/>
</dbReference>
<evidence type="ECO:0000256" key="3">
    <source>
        <dbReference type="ARBA" id="ARBA00023295"/>
    </source>
</evidence>
<sequence length="721" mass="81635">MPMTLLPGRPYPLGAKWDGTGVNFALYSEMAQGVELCLFNEEDKGCEKIPLKETTAFVWHGYLPGIQPGQKYGYRVHGPWEPQKGLRFNPAKLLVDPYAQAVTGRVDWSQAIFPYVFGGEDADLHRDDRDSAPGIPKSLVVNPYFDWEQDRPLRTPLSDSIIYETHVRGFSIQNPDVPEPLRGTYAGIASPASLRHLKRLGVTAVELMPVHHFINDSHLVESGLSNYWGYNTLAYFAPHGRYCSTGDGGNQVAEFKAMVKMLHREGIEVILDVVYNHTAEGNHMGPMLSQKGIDNLTYYRTVADNPRFYMDYTGTGNSLNVRHPQVLKLIMDSLRYWVLEMHVDGFRFDLASALARELHDVDRLSGFFDIIHQDPTLADVKLIAEPWDVGEGGYQVGNFPVQWAEWNGKYRDTVRRYWKGDDGQLSDVGYRLTGSSDLYQHDGRRPYASINFVTAHDGFTLRDLVSYNDKHNEANGENNQDGANDNSSWNMGVEGPTDHPEINHARDRQMRNFLATLLLSQGVPMISGGDEIGRTQSGNNNAYCQDNAISWYDWTPTEEKELLIDFTCRLIALRKEHPNLRRRKFFQDRVIHHSAARDIAWFGTNGKELGVEAWNAGWIRTLGMMLNGSTLEATDQLGNSITDNSFLLLMNAYHQAVNFQLPPPPQDGIWQTILNTNNCATPFKKSTARRRVRLEGRSLILLMERERQKPALVESPDELAE</sequence>
<evidence type="ECO:0000256" key="4">
    <source>
        <dbReference type="SAM" id="MobiDB-lite"/>
    </source>
</evidence>
<keyword evidence="7" id="KW-1185">Reference proteome</keyword>
<dbReference type="SUPFAM" id="SSF51011">
    <property type="entry name" value="Glycosyl hydrolase domain"/>
    <property type="match status" value="1"/>
</dbReference>
<proteinExistence type="inferred from homology"/>
<dbReference type="CDD" id="cd11326">
    <property type="entry name" value="AmyAc_Glg_debranch"/>
    <property type="match status" value="1"/>
</dbReference>
<evidence type="ECO:0000256" key="1">
    <source>
        <dbReference type="ARBA" id="ARBA00008061"/>
    </source>
</evidence>
<dbReference type="InterPro" id="IPR013780">
    <property type="entry name" value="Glyco_hydro_b"/>
</dbReference>
<reference evidence="6 7" key="1">
    <citation type="submission" date="2020-08" db="EMBL/GenBank/DDBJ databases">
        <title>Edaphobacter telluris sp. nov. and Acidobacterium dinghuensis sp. nov., two acidobacteria isolated from forest soil.</title>
        <authorList>
            <person name="Fu J."/>
            <person name="Qiu L."/>
        </authorList>
    </citation>
    <scope>NUCLEOTIDE SEQUENCE [LARGE SCALE GENOMIC DNA]</scope>
    <source>
        <strain evidence="6">4Y35</strain>
    </source>
</reference>